<dbReference type="Proteomes" id="UP001642360">
    <property type="component" value="Unassembled WGS sequence"/>
</dbReference>
<evidence type="ECO:0000256" key="1">
    <source>
        <dbReference type="SAM" id="MobiDB-lite"/>
    </source>
</evidence>
<proteinExistence type="predicted"/>
<name>A0ABC8U672_9AQUA</name>
<feature type="region of interest" description="Disordered" evidence="1">
    <location>
        <begin position="122"/>
        <end position="154"/>
    </location>
</feature>
<dbReference type="AlphaFoldDB" id="A0ABC8U672"/>
<organism evidence="2 3">
    <name type="scientific">Ilex paraguariensis</name>
    <name type="common">yerba mate</name>
    <dbReference type="NCBI Taxonomy" id="185542"/>
    <lineage>
        <taxon>Eukaryota</taxon>
        <taxon>Viridiplantae</taxon>
        <taxon>Streptophyta</taxon>
        <taxon>Embryophyta</taxon>
        <taxon>Tracheophyta</taxon>
        <taxon>Spermatophyta</taxon>
        <taxon>Magnoliopsida</taxon>
        <taxon>eudicotyledons</taxon>
        <taxon>Gunneridae</taxon>
        <taxon>Pentapetalae</taxon>
        <taxon>asterids</taxon>
        <taxon>campanulids</taxon>
        <taxon>Aquifoliales</taxon>
        <taxon>Aquifoliaceae</taxon>
        <taxon>Ilex</taxon>
    </lineage>
</organism>
<reference evidence="2 3" key="1">
    <citation type="submission" date="2024-02" db="EMBL/GenBank/DDBJ databases">
        <authorList>
            <person name="Vignale AGUSTIN F."/>
            <person name="Sosa J E."/>
            <person name="Modenutti C."/>
        </authorList>
    </citation>
    <scope>NUCLEOTIDE SEQUENCE [LARGE SCALE GENOMIC DNA]</scope>
</reference>
<evidence type="ECO:0000313" key="3">
    <source>
        <dbReference type="Proteomes" id="UP001642360"/>
    </source>
</evidence>
<feature type="region of interest" description="Disordered" evidence="1">
    <location>
        <begin position="1"/>
        <end position="22"/>
    </location>
</feature>
<keyword evidence="3" id="KW-1185">Reference proteome</keyword>
<sequence>MSEDMLLHFSSNSSNQSDQSLPSKIAKLEARMVGKASLAASGPTQATWSSVSLAPKLGAAENLVEPLVSSDSDDDDNGGEFLIQANTQKRCKLEDDRSTVFEHVEALADGRQMIVDNMDNKAGLDVNRKKQSRGRGHSTSGRGRGSRGNDQTRIHTVLPSNGQLENSYYKVHYL</sequence>
<gene>
    <name evidence="2" type="ORF">ILEXP_LOCUS45272</name>
</gene>
<protein>
    <submittedName>
        <fullName evidence="2">Uncharacterized protein</fullName>
    </submittedName>
</protein>
<accession>A0ABC8U672</accession>
<evidence type="ECO:0000313" key="2">
    <source>
        <dbReference type="EMBL" id="CAK9175470.1"/>
    </source>
</evidence>
<dbReference type="EMBL" id="CAUOFW020006614">
    <property type="protein sequence ID" value="CAK9175470.1"/>
    <property type="molecule type" value="Genomic_DNA"/>
</dbReference>
<comment type="caution">
    <text evidence="2">The sequence shown here is derived from an EMBL/GenBank/DDBJ whole genome shotgun (WGS) entry which is preliminary data.</text>
</comment>
<feature type="compositionally biased region" description="Low complexity" evidence="1">
    <location>
        <begin position="10"/>
        <end position="20"/>
    </location>
</feature>